<keyword evidence="12" id="KW-0862">Zinc</keyword>
<comment type="caution">
    <text evidence="19">The sequence shown here is derived from an EMBL/GenBank/DDBJ whole genome shotgun (WGS) entry which is preliminary data.</text>
</comment>
<comment type="subcellular location">
    <subcellularLocation>
        <location evidence="2">Endoplasmic reticulum membrane</location>
        <topology evidence="2">Multi-pass membrane protein</topology>
    </subcellularLocation>
</comment>
<reference evidence="19" key="1">
    <citation type="submission" date="2020-07" db="EMBL/GenBank/DDBJ databases">
        <title>Draft Genome Sequence of a Deep-Sea Yeast, Naganishia (Cryptococcus) liquefaciens strain N6.</title>
        <authorList>
            <person name="Han Y.W."/>
            <person name="Kajitani R."/>
            <person name="Morimoto H."/>
            <person name="Parhat M."/>
            <person name="Tsubouchi H."/>
            <person name="Bakenova O."/>
            <person name="Ogata M."/>
            <person name="Argunhan B."/>
            <person name="Aoki R."/>
            <person name="Kajiwara S."/>
            <person name="Itoh T."/>
            <person name="Iwasaki H."/>
        </authorList>
    </citation>
    <scope>NUCLEOTIDE SEQUENCE</scope>
    <source>
        <strain evidence="19">N6</strain>
    </source>
</reference>
<dbReference type="EMBL" id="BLZA01000053">
    <property type="protein sequence ID" value="GHJ89991.1"/>
    <property type="molecule type" value="Genomic_DNA"/>
</dbReference>
<keyword evidence="14 17" id="KW-0472">Membrane</keyword>
<keyword evidence="8" id="KW-0479">Metal-binding</keyword>
<dbReference type="AlphaFoldDB" id="A0A8H3TZX4"/>
<feature type="compositionally biased region" description="Low complexity" evidence="16">
    <location>
        <begin position="591"/>
        <end position="610"/>
    </location>
</feature>
<evidence type="ECO:0000256" key="2">
    <source>
        <dbReference type="ARBA" id="ARBA00004477"/>
    </source>
</evidence>
<feature type="transmembrane region" description="Helical" evidence="17">
    <location>
        <begin position="178"/>
        <end position="199"/>
    </location>
</feature>
<feature type="transmembrane region" description="Helical" evidence="17">
    <location>
        <begin position="143"/>
        <end position="166"/>
    </location>
</feature>
<evidence type="ECO:0000256" key="16">
    <source>
        <dbReference type="SAM" id="MobiDB-lite"/>
    </source>
</evidence>
<dbReference type="InterPro" id="IPR001841">
    <property type="entry name" value="Znf_RING"/>
</dbReference>
<evidence type="ECO:0000256" key="8">
    <source>
        <dbReference type="ARBA" id="ARBA00022723"/>
    </source>
</evidence>
<dbReference type="InterPro" id="IPR057992">
    <property type="entry name" value="TPR_SYVN1_N"/>
</dbReference>
<keyword evidence="20" id="KW-1185">Reference proteome</keyword>
<keyword evidence="7 17" id="KW-0812">Transmembrane</keyword>
<dbReference type="InterPro" id="IPR024766">
    <property type="entry name" value="Znf_RING_H2"/>
</dbReference>
<evidence type="ECO:0000256" key="4">
    <source>
        <dbReference type="ARBA" id="ARBA00010089"/>
    </source>
</evidence>
<feature type="region of interest" description="Disordered" evidence="16">
    <location>
        <begin position="496"/>
        <end position="527"/>
    </location>
</feature>
<evidence type="ECO:0000256" key="5">
    <source>
        <dbReference type="ARBA" id="ARBA00012483"/>
    </source>
</evidence>
<sequence>MPILQSKLLAYGVLSTGLALAVLSNAWNSRRNFYASAVQVASSNGSLLVLANFALFVALTLGTLVKRIFFGTLRPIEIEHLYDRSWYFFTETILALTMFRDDLDVHLVVMFSSLLFLKCFHWISTDRVDYMDQFPPPGPPIRFHLRLLSAISSLAILDVFAVIYCYRLVIQGDGKGAISGASIFFGTEFAILTCTAISIHAKYFINLVDIIKAGGRDDAPPWEGKSMWTFYVDLTYYGIKLVIYTAFFYTIFFLSGVLPINHIVPLYLTFRAFSTKCLDLVKYRRATRNMDTRYPDATQEEIDGLGGGSCVICREDMVATDRGEDPSREAQAPAQGRTNGVNDTPKKLGCGHVFHLHCLRSWLERQQSCPTCRRTVFESSNAPAVRAPRPAQTPVAPPIPQATASGQLPANDTAAAAAPQPSSLRPAGIWRSEVRSAPSPITQFRRRISELMSPPAVVSRDLEEPAIHVAAPTSEQATALQSLPWEALTMAQRQREIRSQPSLPSHLNPQSGATLRPLGSRNVSWDPSNGIESPWASHTPISSQAPEVFSQIHATRVQTRSQSRLNGSRLSKENSIESVGIGPDGDNGESATAETASPAQMAAMAALRRANQQRTPSRSKPIATAVSSSAEGVLPISETDMVGAFDDWNRDRETPEDHKDSIRKKMNVQLIPLFVDPVQTAQLEGNAHLPIAPLSPRSVMTSIRWGVDQLRRSQLTGADEEWRSEAERLKEAHRDLGTAIADLSQDTEQQ</sequence>
<accession>A0A8H3TZX4</accession>
<proteinExistence type="inferred from homology"/>
<protein>
    <recommendedName>
        <fullName evidence="5">RING-type E3 ubiquitin transferase</fullName>
        <ecNumber evidence="5">2.3.2.27</ecNumber>
    </recommendedName>
</protein>
<dbReference type="GO" id="GO:0016567">
    <property type="term" value="P:protein ubiquitination"/>
    <property type="evidence" value="ECO:0007669"/>
    <property type="project" value="UniProtKB-UniPathway"/>
</dbReference>
<evidence type="ECO:0000256" key="17">
    <source>
        <dbReference type="SAM" id="Phobius"/>
    </source>
</evidence>
<dbReference type="CDD" id="cd16479">
    <property type="entry name" value="RING-H2_synoviolin"/>
    <property type="match status" value="1"/>
</dbReference>
<comment type="catalytic activity">
    <reaction evidence="1">
        <text>S-ubiquitinyl-[E2 ubiquitin-conjugating enzyme]-L-cysteine + [acceptor protein]-L-lysine = [E2 ubiquitin-conjugating enzyme]-L-cysteine + N(6)-ubiquitinyl-[acceptor protein]-L-lysine.</text>
        <dbReference type="EC" id="2.3.2.27"/>
    </reaction>
</comment>
<dbReference type="Proteomes" id="UP000620104">
    <property type="component" value="Unassembled WGS sequence"/>
</dbReference>
<evidence type="ECO:0000256" key="11">
    <source>
        <dbReference type="ARBA" id="ARBA00022824"/>
    </source>
</evidence>
<evidence type="ECO:0000313" key="19">
    <source>
        <dbReference type="EMBL" id="GHJ89991.1"/>
    </source>
</evidence>
<feature type="region of interest" description="Disordered" evidence="16">
    <location>
        <begin position="321"/>
        <end position="344"/>
    </location>
</feature>
<keyword evidence="13 17" id="KW-1133">Transmembrane helix</keyword>
<name>A0A8H3TZX4_9TREE</name>
<dbReference type="Pfam" id="PF25563">
    <property type="entry name" value="TPR_SYVN1_N"/>
    <property type="match status" value="1"/>
</dbReference>
<dbReference type="UniPathway" id="UPA00143"/>
<organism evidence="19 20">
    <name type="scientific">Naganishia liquefaciens</name>
    <dbReference type="NCBI Taxonomy" id="104408"/>
    <lineage>
        <taxon>Eukaryota</taxon>
        <taxon>Fungi</taxon>
        <taxon>Dikarya</taxon>
        <taxon>Basidiomycota</taxon>
        <taxon>Agaricomycotina</taxon>
        <taxon>Tremellomycetes</taxon>
        <taxon>Filobasidiales</taxon>
        <taxon>Filobasidiaceae</taxon>
        <taxon>Naganishia</taxon>
    </lineage>
</organism>
<dbReference type="EC" id="2.3.2.27" evidence="5"/>
<keyword evidence="6" id="KW-0808">Transferase</keyword>
<dbReference type="SUPFAM" id="SSF57850">
    <property type="entry name" value="RING/U-box"/>
    <property type="match status" value="1"/>
</dbReference>
<comment type="similarity">
    <text evidence="4">Belongs to the HRD1 family.</text>
</comment>
<feature type="region of interest" description="Disordered" evidence="16">
    <location>
        <begin position="555"/>
        <end position="626"/>
    </location>
</feature>
<dbReference type="PANTHER" id="PTHR22763">
    <property type="entry name" value="RING ZINC FINGER PROTEIN"/>
    <property type="match status" value="1"/>
</dbReference>
<evidence type="ECO:0000259" key="18">
    <source>
        <dbReference type="PROSITE" id="PS50089"/>
    </source>
</evidence>
<dbReference type="Pfam" id="PF12678">
    <property type="entry name" value="zf-rbx1"/>
    <property type="match status" value="1"/>
</dbReference>
<evidence type="ECO:0000256" key="1">
    <source>
        <dbReference type="ARBA" id="ARBA00000900"/>
    </source>
</evidence>
<gene>
    <name evidence="19" type="ORF">NliqN6_6393</name>
</gene>
<comment type="pathway">
    <text evidence="3">Protein modification; protein ubiquitination.</text>
</comment>
<feature type="domain" description="RING-type" evidence="18">
    <location>
        <begin position="310"/>
        <end position="373"/>
    </location>
</feature>
<feature type="transmembrane region" description="Helical" evidence="17">
    <location>
        <begin position="241"/>
        <end position="268"/>
    </location>
</feature>
<evidence type="ECO:0000256" key="6">
    <source>
        <dbReference type="ARBA" id="ARBA00022679"/>
    </source>
</evidence>
<evidence type="ECO:0000256" key="3">
    <source>
        <dbReference type="ARBA" id="ARBA00004906"/>
    </source>
</evidence>
<evidence type="ECO:0000256" key="14">
    <source>
        <dbReference type="ARBA" id="ARBA00023136"/>
    </source>
</evidence>
<evidence type="ECO:0000256" key="10">
    <source>
        <dbReference type="ARBA" id="ARBA00022786"/>
    </source>
</evidence>
<dbReference type="GO" id="GO:0036503">
    <property type="term" value="P:ERAD pathway"/>
    <property type="evidence" value="ECO:0007669"/>
    <property type="project" value="TreeGrafter"/>
</dbReference>
<feature type="region of interest" description="Disordered" evidence="16">
    <location>
        <begin position="378"/>
        <end position="436"/>
    </location>
</feature>
<dbReference type="GO" id="GO:0043161">
    <property type="term" value="P:proteasome-mediated ubiquitin-dependent protein catabolic process"/>
    <property type="evidence" value="ECO:0007669"/>
    <property type="project" value="TreeGrafter"/>
</dbReference>
<evidence type="ECO:0000256" key="12">
    <source>
        <dbReference type="ARBA" id="ARBA00022833"/>
    </source>
</evidence>
<dbReference type="OrthoDB" id="7759664at2759"/>
<evidence type="ECO:0000256" key="13">
    <source>
        <dbReference type="ARBA" id="ARBA00022989"/>
    </source>
</evidence>
<evidence type="ECO:0000313" key="20">
    <source>
        <dbReference type="Proteomes" id="UP000620104"/>
    </source>
</evidence>
<feature type="transmembrane region" description="Helical" evidence="17">
    <location>
        <begin position="47"/>
        <end position="65"/>
    </location>
</feature>
<feature type="compositionally biased region" description="Polar residues" evidence="16">
    <location>
        <begin position="555"/>
        <end position="569"/>
    </location>
</feature>
<dbReference type="PROSITE" id="PS50089">
    <property type="entry name" value="ZF_RING_2"/>
    <property type="match status" value="1"/>
</dbReference>
<dbReference type="SMART" id="SM00184">
    <property type="entry name" value="RING"/>
    <property type="match status" value="1"/>
</dbReference>
<dbReference type="InterPro" id="IPR050731">
    <property type="entry name" value="HRD1_E3_ubiq-ligases"/>
</dbReference>
<dbReference type="GO" id="GO:0005789">
    <property type="term" value="C:endoplasmic reticulum membrane"/>
    <property type="evidence" value="ECO:0007669"/>
    <property type="project" value="UniProtKB-SubCell"/>
</dbReference>
<dbReference type="Gene3D" id="3.30.40.10">
    <property type="entry name" value="Zinc/RING finger domain, C3HC4 (zinc finger)"/>
    <property type="match status" value="1"/>
</dbReference>
<keyword evidence="10" id="KW-0833">Ubl conjugation pathway</keyword>
<keyword evidence="11" id="KW-0256">Endoplasmic reticulum</keyword>
<feature type="transmembrane region" description="Helical" evidence="17">
    <location>
        <begin position="9"/>
        <end position="27"/>
    </location>
</feature>
<evidence type="ECO:0000256" key="15">
    <source>
        <dbReference type="PROSITE-ProRule" id="PRU00175"/>
    </source>
</evidence>
<dbReference type="GO" id="GO:0061630">
    <property type="term" value="F:ubiquitin protein ligase activity"/>
    <property type="evidence" value="ECO:0007669"/>
    <property type="project" value="UniProtKB-EC"/>
</dbReference>
<dbReference type="InterPro" id="IPR058051">
    <property type="entry name" value="Znf_RING_synoviolin"/>
</dbReference>
<keyword evidence="9 15" id="KW-0863">Zinc-finger</keyword>
<dbReference type="PANTHER" id="PTHR22763:SF184">
    <property type="entry name" value="E3 UBIQUITIN-PROTEIN LIGASE SYNOVIOLIN"/>
    <property type="match status" value="1"/>
</dbReference>
<feature type="compositionally biased region" description="Polar residues" evidence="16">
    <location>
        <begin position="499"/>
        <end position="513"/>
    </location>
</feature>
<feature type="transmembrane region" description="Helical" evidence="17">
    <location>
        <begin position="105"/>
        <end position="123"/>
    </location>
</feature>
<evidence type="ECO:0000256" key="7">
    <source>
        <dbReference type="ARBA" id="ARBA00022692"/>
    </source>
</evidence>
<dbReference type="GO" id="GO:0008270">
    <property type="term" value="F:zinc ion binding"/>
    <property type="evidence" value="ECO:0007669"/>
    <property type="project" value="UniProtKB-KW"/>
</dbReference>
<evidence type="ECO:0000256" key="9">
    <source>
        <dbReference type="ARBA" id="ARBA00022771"/>
    </source>
</evidence>
<dbReference type="InterPro" id="IPR013083">
    <property type="entry name" value="Znf_RING/FYVE/PHD"/>
</dbReference>